<reference evidence="2" key="1">
    <citation type="submission" date="2015-06" db="EMBL/GenBank/DDBJ databases">
        <authorList>
            <person name="Joergensen T."/>
        </authorList>
    </citation>
    <scope>NUCLEOTIDE SEQUENCE</scope>
    <source>
        <strain evidence="2">RGFK1287</strain>
    </source>
</reference>
<dbReference type="AlphaFoldDB" id="A0A0H5QM37"/>
<feature type="compositionally biased region" description="Pro residues" evidence="1">
    <location>
        <begin position="194"/>
        <end position="213"/>
    </location>
</feature>
<feature type="region of interest" description="Disordered" evidence="1">
    <location>
        <begin position="281"/>
        <end position="327"/>
    </location>
</feature>
<accession>A0A0H5QM37</accession>
<evidence type="ECO:0000256" key="1">
    <source>
        <dbReference type="SAM" id="MobiDB-lite"/>
    </source>
</evidence>
<feature type="compositionally biased region" description="Polar residues" evidence="1">
    <location>
        <begin position="171"/>
        <end position="182"/>
    </location>
</feature>
<feature type="compositionally biased region" description="Pro residues" evidence="1">
    <location>
        <begin position="291"/>
        <end position="308"/>
    </location>
</feature>
<name>A0A0H5QM37_9ZZZZ</name>
<feature type="region of interest" description="Disordered" evidence="1">
    <location>
        <begin position="143"/>
        <end position="227"/>
    </location>
</feature>
<organism evidence="2">
    <name type="scientific">uncultured prokaryote</name>
    <dbReference type="NCBI Taxonomy" id="198431"/>
    <lineage>
        <taxon>unclassified sequences</taxon>
        <taxon>environmental samples</taxon>
    </lineage>
</organism>
<protein>
    <submittedName>
        <fullName evidence="2">Uncharacterized protein</fullName>
    </submittedName>
</protein>
<reference evidence="2" key="2">
    <citation type="submission" date="2015-07" db="EMBL/GenBank/DDBJ databases">
        <title>Plasmids, circular viruses and viroids from rat gut.</title>
        <authorList>
            <person name="Jorgensen T.J."/>
            <person name="Hansen M.A."/>
            <person name="Xu Z."/>
            <person name="Tabak M.A."/>
            <person name="Sorensen S.J."/>
            <person name="Hansen L.H."/>
        </authorList>
    </citation>
    <scope>NUCLEOTIDE SEQUENCE</scope>
    <source>
        <strain evidence="2">RGFK1287</strain>
    </source>
</reference>
<proteinExistence type="predicted"/>
<evidence type="ECO:0000313" key="2">
    <source>
        <dbReference type="EMBL" id="CRY96817.1"/>
    </source>
</evidence>
<sequence>MPVTPPKLRALTAAYNALQNTATDLVGAVAEIAPAAVGDIICRAGGLAELTAGPFVDFQGPGTGNRLLADIGGILQAACAVPPPLPAPPTGAPPFSGGQCPGVQYTVAGNVDYVPFDPSSETTSTTFLSSFRYGPISYIGDDGSPTSTGGLIRDFDFRGNPRETPLAGSSEAGTWTPTQLNITRDDGLPDDCGDPPPGPVPPRQPITQPPRSPAIPTEDDDGNPGPPIFFEPRIGPIFYGPLGEINVPVTVNVTGDLIDVDVSIPVTVSLPDFTVSFEYGGSGGTTGPGEPAEPTPPVRICCDPPPPVRRPKEEVQEEDEPIPPNPNSKIIGVAVASNGPGPSSSSSTIFTADPPLNVPRIATVQFQMESDNSVFVSADTQVKVRSQFVAAPASGTVVGATVKWEPGWVGSFDYVFEQTTNPVPVEPVPVNPEPAPVSP</sequence>
<dbReference type="EMBL" id="LN853857">
    <property type="protein sequence ID" value="CRY96817.1"/>
    <property type="molecule type" value="Genomic_DNA"/>
</dbReference>